<dbReference type="EMBL" id="CP021425">
    <property type="protein sequence ID" value="ARU54733.1"/>
    <property type="molecule type" value="Genomic_DNA"/>
</dbReference>
<accession>A0A1Y0I5Q3</accession>
<keyword evidence="2" id="KW-1185">Reference proteome</keyword>
<dbReference type="KEGG" id="ome:OLMES_0630"/>
<organism evidence="1 2">
    <name type="scientific">Oleiphilus messinensis</name>
    <dbReference type="NCBI Taxonomy" id="141451"/>
    <lineage>
        <taxon>Bacteria</taxon>
        <taxon>Pseudomonadati</taxon>
        <taxon>Pseudomonadota</taxon>
        <taxon>Gammaproteobacteria</taxon>
        <taxon>Oceanospirillales</taxon>
        <taxon>Oleiphilaceae</taxon>
        <taxon>Oleiphilus</taxon>
    </lineage>
</organism>
<protein>
    <submittedName>
        <fullName evidence="1">Uncharacterized protein</fullName>
    </submittedName>
</protein>
<name>A0A1Y0I5Q3_9GAMM</name>
<proteinExistence type="predicted"/>
<sequence>MIIRLLFVPLFFLIILVVCFNVEPSYAKSVTTIEQLIEKHGKRKLMDFVLAKRNGSISISYPGNPVISDFGGMPSRDLIDYRTLAKDLKILGKFASQVDALLSEDKVAEPEESGDGEWNDVNERWSRLIYAQFDPGFLKACRRNESESYCRCVLDYIHENASGVDIENLDKYLTYRERGYSSYLREEGLNVTKARNLISSVRRHARNCGEPESEDFVGSGTAGRALNY</sequence>
<dbReference type="RefSeq" id="WP_087459903.1">
    <property type="nucleotide sequence ID" value="NZ_CP021425.1"/>
</dbReference>
<evidence type="ECO:0000313" key="2">
    <source>
        <dbReference type="Proteomes" id="UP000196027"/>
    </source>
</evidence>
<gene>
    <name evidence="1" type="ORF">OLMES_0630</name>
</gene>
<dbReference type="Proteomes" id="UP000196027">
    <property type="component" value="Chromosome"/>
</dbReference>
<dbReference type="AlphaFoldDB" id="A0A1Y0I5Q3"/>
<evidence type="ECO:0000313" key="1">
    <source>
        <dbReference type="EMBL" id="ARU54733.1"/>
    </source>
</evidence>
<reference evidence="1 2" key="1">
    <citation type="submission" date="2017-05" db="EMBL/GenBank/DDBJ databases">
        <title>Genomic insights into alkan degradation activity of Oleiphilus messinensis.</title>
        <authorList>
            <person name="Kozyavkin S.A."/>
            <person name="Slesarev A.I."/>
            <person name="Golyshin P.N."/>
            <person name="Korzhenkov A."/>
            <person name="Golyshina O.N."/>
            <person name="Toshchakov S.V."/>
        </authorList>
    </citation>
    <scope>NUCLEOTIDE SEQUENCE [LARGE SCALE GENOMIC DNA]</scope>
    <source>
        <strain evidence="1 2">ME102</strain>
    </source>
</reference>